<dbReference type="SMART" id="SM00421">
    <property type="entry name" value="HTH_LUXR"/>
    <property type="match status" value="1"/>
</dbReference>
<protein>
    <submittedName>
        <fullName evidence="5">DNA-binding transcriptional regulator, CsgD family</fullName>
    </submittedName>
</protein>
<sequence length="350" mass="37308">MRSADRLLRDLTVAARQGASSGELGEAVSRAVAPVVAHDALRLVGTSPAAGFGPASFSFWHGYEPDFGRALMRNCYLGNDPCLVEDLVLRPVPAGVVGGRGRDGQRDRLARRLFAHHGVGGELRLVLRDHVGVWGTLGLLRAQGGRPFDGDDVARAARLGPTLMAVLRGYVTSAPLTSPLPTLSPGVLVVGPDHLIRAATPEAHRWRDQLQDHQRAPGFTGEVFFAGMSAQARKHARDPRAQPALVVGPAASYGRWIACHGQPLGDATTGDVAVVIQAATVEQRLPSFCDWYGITARERQVMAFLCDGSAPKQIARGLDLSLHTVNGHLRALFRKTGASGRDELLVAVTG</sequence>
<dbReference type="PANTHER" id="PTHR44688">
    <property type="entry name" value="DNA-BINDING TRANSCRIPTIONAL ACTIVATOR DEVR_DOSR"/>
    <property type="match status" value="1"/>
</dbReference>
<keyword evidence="2 5" id="KW-0238">DNA-binding</keyword>
<name>A0A1M5DQZ2_STRHI</name>
<dbReference type="SUPFAM" id="SSF46894">
    <property type="entry name" value="C-terminal effector domain of the bipartite response regulators"/>
    <property type="match status" value="1"/>
</dbReference>
<evidence type="ECO:0000313" key="6">
    <source>
        <dbReference type="Proteomes" id="UP000184501"/>
    </source>
</evidence>
<dbReference type="EMBL" id="FQVN01000004">
    <property type="protein sequence ID" value="SHF69335.1"/>
    <property type="molecule type" value="Genomic_DNA"/>
</dbReference>
<gene>
    <name evidence="5" type="ORF">SAMN05444320_104565</name>
</gene>
<evidence type="ECO:0000256" key="1">
    <source>
        <dbReference type="ARBA" id="ARBA00023015"/>
    </source>
</evidence>
<dbReference type="InterPro" id="IPR016032">
    <property type="entry name" value="Sig_transdc_resp-reg_C-effctor"/>
</dbReference>
<keyword evidence="3" id="KW-0804">Transcription</keyword>
<dbReference type="AlphaFoldDB" id="A0A1M5DQZ2"/>
<evidence type="ECO:0000313" key="5">
    <source>
        <dbReference type="EMBL" id="SHF69335.1"/>
    </source>
</evidence>
<evidence type="ECO:0000256" key="2">
    <source>
        <dbReference type="ARBA" id="ARBA00023125"/>
    </source>
</evidence>
<dbReference type="PROSITE" id="PS50043">
    <property type="entry name" value="HTH_LUXR_2"/>
    <property type="match status" value="1"/>
</dbReference>
<dbReference type="GO" id="GO:0006355">
    <property type="term" value="P:regulation of DNA-templated transcription"/>
    <property type="evidence" value="ECO:0007669"/>
    <property type="project" value="InterPro"/>
</dbReference>
<dbReference type="CDD" id="cd06170">
    <property type="entry name" value="LuxR_C_like"/>
    <property type="match status" value="1"/>
</dbReference>
<feature type="domain" description="HTH luxR-type" evidence="4">
    <location>
        <begin position="287"/>
        <end position="350"/>
    </location>
</feature>
<organism evidence="5 6">
    <name type="scientific">Streptoalloteichus hindustanus</name>
    <dbReference type="NCBI Taxonomy" id="2017"/>
    <lineage>
        <taxon>Bacteria</taxon>
        <taxon>Bacillati</taxon>
        <taxon>Actinomycetota</taxon>
        <taxon>Actinomycetes</taxon>
        <taxon>Pseudonocardiales</taxon>
        <taxon>Pseudonocardiaceae</taxon>
        <taxon>Streptoalloteichus</taxon>
    </lineage>
</organism>
<dbReference type="Pfam" id="PF00196">
    <property type="entry name" value="GerE"/>
    <property type="match status" value="1"/>
</dbReference>
<dbReference type="PANTHER" id="PTHR44688:SF16">
    <property type="entry name" value="DNA-BINDING TRANSCRIPTIONAL ACTIVATOR DEVR_DOSR"/>
    <property type="match status" value="1"/>
</dbReference>
<proteinExistence type="predicted"/>
<evidence type="ECO:0000256" key="3">
    <source>
        <dbReference type="ARBA" id="ARBA00023163"/>
    </source>
</evidence>
<accession>A0A1M5DQZ2</accession>
<keyword evidence="6" id="KW-1185">Reference proteome</keyword>
<keyword evidence="1" id="KW-0805">Transcription regulation</keyword>
<dbReference type="RefSeq" id="WP_234995745.1">
    <property type="nucleotide sequence ID" value="NZ_FQVN01000004.1"/>
</dbReference>
<evidence type="ECO:0000259" key="4">
    <source>
        <dbReference type="PROSITE" id="PS50043"/>
    </source>
</evidence>
<dbReference type="InterPro" id="IPR000792">
    <property type="entry name" value="Tscrpt_reg_LuxR_C"/>
</dbReference>
<reference evidence="5 6" key="1">
    <citation type="submission" date="2016-11" db="EMBL/GenBank/DDBJ databases">
        <authorList>
            <person name="Jaros S."/>
            <person name="Januszkiewicz K."/>
            <person name="Wedrychowicz H."/>
        </authorList>
    </citation>
    <scope>NUCLEOTIDE SEQUENCE [LARGE SCALE GENOMIC DNA]</scope>
    <source>
        <strain evidence="5 6">DSM 44523</strain>
    </source>
</reference>
<dbReference type="Gene3D" id="1.10.10.10">
    <property type="entry name" value="Winged helix-like DNA-binding domain superfamily/Winged helix DNA-binding domain"/>
    <property type="match status" value="1"/>
</dbReference>
<dbReference type="STRING" id="2017.SAMN05444320_104565"/>
<dbReference type="GO" id="GO:0003677">
    <property type="term" value="F:DNA binding"/>
    <property type="evidence" value="ECO:0007669"/>
    <property type="project" value="UniProtKB-KW"/>
</dbReference>
<dbReference type="Proteomes" id="UP000184501">
    <property type="component" value="Unassembled WGS sequence"/>
</dbReference>
<dbReference type="PRINTS" id="PR00038">
    <property type="entry name" value="HTHLUXR"/>
</dbReference>
<dbReference type="InterPro" id="IPR036388">
    <property type="entry name" value="WH-like_DNA-bd_sf"/>
</dbReference>